<name>A0A4R0NGT7_9SPHI</name>
<evidence type="ECO:0000313" key="1">
    <source>
        <dbReference type="EMBL" id="TCC99760.1"/>
    </source>
</evidence>
<dbReference type="Proteomes" id="UP000291485">
    <property type="component" value="Unassembled WGS sequence"/>
</dbReference>
<comment type="caution">
    <text evidence="1">The sequence shown here is derived from an EMBL/GenBank/DDBJ whole genome shotgun (WGS) entry which is preliminary data.</text>
</comment>
<dbReference type="OrthoDB" id="7557948at2"/>
<proteinExistence type="predicted"/>
<accession>A0A4R0NGT7</accession>
<evidence type="ECO:0000313" key="2">
    <source>
        <dbReference type="Proteomes" id="UP000291485"/>
    </source>
</evidence>
<dbReference type="AlphaFoldDB" id="A0A4R0NGT7"/>
<protein>
    <recommendedName>
        <fullName evidence="3">CHAT domain-containing protein</fullName>
    </recommendedName>
</protein>
<dbReference type="RefSeq" id="WP_131562745.1">
    <property type="nucleotide sequence ID" value="NZ_SJSN01000028.1"/>
</dbReference>
<organism evidence="1 2">
    <name type="scientific">Pedobacter frigidisoli</name>
    <dbReference type="NCBI Taxonomy" id="2530455"/>
    <lineage>
        <taxon>Bacteria</taxon>
        <taxon>Pseudomonadati</taxon>
        <taxon>Bacteroidota</taxon>
        <taxon>Sphingobacteriia</taxon>
        <taxon>Sphingobacteriales</taxon>
        <taxon>Sphingobacteriaceae</taxon>
        <taxon>Pedobacter</taxon>
    </lineage>
</organism>
<sequence length="214" mass="24399">MAVKNTKTNYGVYIIESLRSNDFADGENLSAILELCKIDSIYSWADTIADFKRLIMDFKTSQFRYLHLSCHASNTGITINGEELSNADLQVILHGGLENKRVFMSACKGGNRDIASRIISTCKVLSLIGTPIDLPFEKSVLFWPSFYHLMNEIDQNKMTRSDIKENLKKCVELFGVPINYFSRISNSSRQIRRLKIRPDKPMDNRKLLVKLGII</sequence>
<evidence type="ECO:0008006" key="3">
    <source>
        <dbReference type="Google" id="ProtNLM"/>
    </source>
</evidence>
<keyword evidence="2" id="KW-1185">Reference proteome</keyword>
<reference evidence="1 2" key="1">
    <citation type="submission" date="2019-02" db="EMBL/GenBank/DDBJ databases">
        <title>Pedobacter sp. RP-3-11 sp. nov., isolated from Arctic soil.</title>
        <authorList>
            <person name="Dahal R.H."/>
        </authorList>
    </citation>
    <scope>NUCLEOTIDE SEQUENCE [LARGE SCALE GENOMIC DNA]</scope>
    <source>
        <strain evidence="1 2">RP-3-11</strain>
    </source>
</reference>
<dbReference type="EMBL" id="SJSN01000028">
    <property type="protein sequence ID" value="TCC99760.1"/>
    <property type="molecule type" value="Genomic_DNA"/>
</dbReference>
<gene>
    <name evidence="1" type="ORF">EZ449_21345</name>
</gene>